<dbReference type="InterPro" id="IPR059032">
    <property type="entry name" value="WHD_DDX60"/>
</dbReference>
<dbReference type="PROSITE" id="PS51194">
    <property type="entry name" value="HELICASE_CTER"/>
    <property type="match status" value="1"/>
</dbReference>
<dbReference type="GO" id="GO:0003676">
    <property type="term" value="F:nucleic acid binding"/>
    <property type="evidence" value="ECO:0007669"/>
    <property type="project" value="InterPro"/>
</dbReference>
<keyword evidence="2" id="KW-0378">Hydrolase</keyword>
<feature type="compositionally biased region" description="Basic and acidic residues" evidence="6">
    <location>
        <begin position="1175"/>
        <end position="1184"/>
    </location>
</feature>
<dbReference type="SMART" id="SM00490">
    <property type="entry name" value="HELICc"/>
    <property type="match status" value="1"/>
</dbReference>
<gene>
    <name evidence="9" type="ORF">QR680_012435</name>
</gene>
<dbReference type="InterPro" id="IPR027417">
    <property type="entry name" value="P-loop_NTPase"/>
</dbReference>
<feature type="compositionally biased region" description="Basic and acidic residues" evidence="6">
    <location>
        <begin position="1193"/>
        <end position="1204"/>
    </location>
</feature>
<feature type="compositionally biased region" description="Acidic residues" evidence="6">
    <location>
        <begin position="20"/>
        <end position="31"/>
    </location>
</feature>
<keyword evidence="10" id="KW-1185">Reference proteome</keyword>
<dbReference type="Pfam" id="PF23002">
    <property type="entry name" value="PIN-like_DDX60"/>
    <property type="match status" value="1"/>
</dbReference>
<dbReference type="InterPro" id="IPR052431">
    <property type="entry name" value="SKI2_subfamily_helicases"/>
</dbReference>
<feature type="region of interest" description="Disordered" evidence="6">
    <location>
        <begin position="1175"/>
        <end position="1214"/>
    </location>
</feature>
<evidence type="ECO:0000259" key="8">
    <source>
        <dbReference type="PROSITE" id="PS51194"/>
    </source>
</evidence>
<name>A0AA39I4J9_9BILA</name>
<dbReference type="EMBL" id="JAUCMV010000002">
    <property type="protein sequence ID" value="KAK0416352.1"/>
    <property type="molecule type" value="Genomic_DNA"/>
</dbReference>
<dbReference type="InterPro" id="IPR011545">
    <property type="entry name" value="DEAD/DEAH_box_helicase_dom"/>
</dbReference>
<dbReference type="GO" id="GO:0005737">
    <property type="term" value="C:cytoplasm"/>
    <property type="evidence" value="ECO:0007669"/>
    <property type="project" value="TreeGrafter"/>
</dbReference>
<dbReference type="SMART" id="SM00487">
    <property type="entry name" value="DEXDc"/>
    <property type="match status" value="1"/>
</dbReference>
<dbReference type="SUPFAM" id="SSF52540">
    <property type="entry name" value="P-loop containing nucleoside triphosphate hydrolases"/>
    <property type="match status" value="1"/>
</dbReference>
<dbReference type="PANTHER" id="PTHR44533:SF4">
    <property type="entry name" value="DEAD_H RNA HELICASE, PUTATIVE-RELATED"/>
    <property type="match status" value="1"/>
</dbReference>
<dbReference type="GO" id="GO:0005524">
    <property type="term" value="F:ATP binding"/>
    <property type="evidence" value="ECO:0007669"/>
    <property type="project" value="UniProtKB-KW"/>
</dbReference>
<feature type="region of interest" description="Disordered" evidence="6">
    <location>
        <begin position="1"/>
        <end position="43"/>
    </location>
</feature>
<protein>
    <recommendedName>
        <fullName evidence="11">Helicase ATP-binding domain-containing protein</fullName>
    </recommendedName>
</protein>
<evidence type="ECO:0000256" key="5">
    <source>
        <dbReference type="SAM" id="Coils"/>
    </source>
</evidence>
<organism evidence="9 10">
    <name type="scientific">Steinernema hermaphroditum</name>
    <dbReference type="NCBI Taxonomy" id="289476"/>
    <lineage>
        <taxon>Eukaryota</taxon>
        <taxon>Metazoa</taxon>
        <taxon>Ecdysozoa</taxon>
        <taxon>Nematoda</taxon>
        <taxon>Chromadorea</taxon>
        <taxon>Rhabditida</taxon>
        <taxon>Tylenchina</taxon>
        <taxon>Panagrolaimomorpha</taxon>
        <taxon>Strongyloidoidea</taxon>
        <taxon>Steinernematidae</taxon>
        <taxon>Steinernema</taxon>
    </lineage>
</organism>
<dbReference type="InterPro" id="IPR001650">
    <property type="entry name" value="Helicase_C-like"/>
</dbReference>
<dbReference type="InterPro" id="IPR014001">
    <property type="entry name" value="Helicase_ATP-bd"/>
</dbReference>
<dbReference type="PROSITE" id="PS51192">
    <property type="entry name" value="HELICASE_ATP_BIND_1"/>
    <property type="match status" value="1"/>
</dbReference>
<dbReference type="Pfam" id="PF00271">
    <property type="entry name" value="Helicase_C"/>
    <property type="match status" value="1"/>
</dbReference>
<dbReference type="InterPro" id="IPR055124">
    <property type="entry name" value="PIN-like_DDX60"/>
</dbReference>
<comment type="caution">
    <text evidence="9">The sequence shown here is derived from an EMBL/GenBank/DDBJ whole genome shotgun (WGS) entry which is preliminary data.</text>
</comment>
<dbReference type="Proteomes" id="UP001175271">
    <property type="component" value="Unassembled WGS sequence"/>
</dbReference>
<keyword evidence="1" id="KW-0547">Nucleotide-binding</keyword>
<feature type="domain" description="Helicase ATP-binding" evidence="7">
    <location>
        <begin position="740"/>
        <end position="910"/>
    </location>
</feature>
<dbReference type="Pfam" id="PF26076">
    <property type="entry name" value="WHD_DDX60"/>
    <property type="match status" value="1"/>
</dbReference>
<dbReference type="FunFam" id="3.40.50.300:FF:001039">
    <property type="entry name" value="ATP-dependent RNA helicase DDX60"/>
    <property type="match status" value="1"/>
</dbReference>
<feature type="coiled-coil region" evidence="5">
    <location>
        <begin position="577"/>
        <end position="629"/>
    </location>
</feature>
<keyword evidence="5" id="KW-0175">Coiled coil</keyword>
<reference evidence="9" key="1">
    <citation type="submission" date="2023-06" db="EMBL/GenBank/DDBJ databases">
        <title>Genomic analysis of the entomopathogenic nematode Steinernema hermaphroditum.</title>
        <authorList>
            <person name="Schwarz E.M."/>
            <person name="Heppert J.K."/>
            <person name="Baniya A."/>
            <person name="Schwartz H.T."/>
            <person name="Tan C.-H."/>
            <person name="Antoshechkin I."/>
            <person name="Sternberg P.W."/>
            <person name="Goodrich-Blair H."/>
            <person name="Dillman A.R."/>
        </authorList>
    </citation>
    <scope>NUCLEOTIDE SEQUENCE</scope>
    <source>
        <strain evidence="9">PS9179</strain>
        <tissue evidence="9">Whole animal</tissue>
    </source>
</reference>
<evidence type="ECO:0000256" key="3">
    <source>
        <dbReference type="ARBA" id="ARBA00022806"/>
    </source>
</evidence>
<evidence type="ECO:0008006" key="11">
    <source>
        <dbReference type="Google" id="ProtNLM"/>
    </source>
</evidence>
<evidence type="ECO:0000256" key="4">
    <source>
        <dbReference type="ARBA" id="ARBA00022840"/>
    </source>
</evidence>
<accession>A0AA39I4J9</accession>
<dbReference type="Pfam" id="PF00270">
    <property type="entry name" value="DEAD"/>
    <property type="match status" value="1"/>
</dbReference>
<dbReference type="GO" id="GO:0016787">
    <property type="term" value="F:hydrolase activity"/>
    <property type="evidence" value="ECO:0007669"/>
    <property type="project" value="UniProtKB-KW"/>
</dbReference>
<feature type="domain" description="Helicase C-terminal" evidence="8">
    <location>
        <begin position="1219"/>
        <end position="1376"/>
    </location>
</feature>
<keyword evidence="3" id="KW-0347">Helicase</keyword>
<dbReference type="Gene3D" id="3.40.50.300">
    <property type="entry name" value="P-loop containing nucleotide triphosphate hydrolases"/>
    <property type="match status" value="2"/>
</dbReference>
<evidence type="ECO:0000256" key="2">
    <source>
        <dbReference type="ARBA" id="ARBA00022801"/>
    </source>
</evidence>
<evidence type="ECO:0000313" key="9">
    <source>
        <dbReference type="EMBL" id="KAK0416352.1"/>
    </source>
</evidence>
<evidence type="ECO:0000313" key="10">
    <source>
        <dbReference type="Proteomes" id="UP001175271"/>
    </source>
</evidence>
<evidence type="ECO:0000259" key="7">
    <source>
        <dbReference type="PROSITE" id="PS51192"/>
    </source>
</evidence>
<dbReference type="PANTHER" id="PTHR44533">
    <property type="entry name" value="DEAD/H RNA HELICASE, PUTATIVE-RELATED"/>
    <property type="match status" value="1"/>
</dbReference>
<evidence type="ECO:0000256" key="6">
    <source>
        <dbReference type="SAM" id="MobiDB-lite"/>
    </source>
</evidence>
<keyword evidence="4" id="KW-0067">ATP-binding</keyword>
<dbReference type="GO" id="GO:0004386">
    <property type="term" value="F:helicase activity"/>
    <property type="evidence" value="ECO:0007669"/>
    <property type="project" value="UniProtKB-KW"/>
</dbReference>
<evidence type="ECO:0000256" key="1">
    <source>
        <dbReference type="ARBA" id="ARBA00022741"/>
    </source>
</evidence>
<proteinExistence type="predicted"/>
<sequence>MPGKAEEVEVSPNVPTPEVESVETSDDESSEIESYKSDSEAEEDENVISMVLAKDNLKECINQFPCVYTDIMSEFANVEIFMISLDSMLLEMTAHKFHNWVLGGQTAVLAAQVDKFLNSLKNIGGKFKLIWFSDFLSLYQSDTILSFLHSFLLAHISQTPFGSEVLEFRNPLDPKWHNFLHQLTPSFLLTSTDNVSEDVVKKSEIDFAPKLQTIVLNCLYHTIPVVNFINFQINFSSVMAYRIGVRPMEVELEKVMQKVWSTGSEVPVRTDDVSSVASPGLFWVEVMKSTLKNSEKSENFDALCSAVLLSTVICEKRGFKRVYLPVSGKMPRDLISDRRILLNELSRTLRAINLKTLKFIISDLHDGRMVMGIYEALKTNKDVLPYRVQKEYADLHSAVGLTKSLAVDTTEKLFEPIEEAKEVLLDKCQLMKAESALLAKYIPEQKEYNKKATAEITDYMGNFVQSYSWPFHRVVEDVIKKPDEKITDARELKRRNRQKQNLSKWYQNFSESLEGRGSNLLVDFSRVPRGFASEANGVDADADAGKKGKGWAKPAKVKPGKPVKLSKKEQILEQSRLEKLKKVIESEEKMISFATQQRGNAIFYLEKLMDKLEADVSKARCVFEQAIKKAAMYQDSITSVSDRNLELRRVDAVDVVEKLKDCFNIYYQHLDDRQKAKLKEIWRSLGFDTTKKSDMKLDMRINMVYYQLKYGGRLIDVQSDPKKDDRVTGFSPDGWQRRMLDVVDRNHSALIIAPTSAGKTFVSYYCIEKVLRQSDEDMVVYVSPSKALTNQVCGSVYARFRNKTMSGGKSLFGTLTTEYGENVTNCQVLVTVPECLENLILSPDQDVQRMMSKVKYVIFDEVHSISASEQGYVWEHLLLLIRCPFLALSATIGNPEVLYGWLDSVEKSKPSMDGSKRPRQVDMIVYDERWSELELALQDIRDCPKSVSYKNDKKQFYLDVMLKKDSEELEPIKEEESVEEKSTENVLKSFMPYGVYKPEKLRMFGIPDDQKLTARQVMELYTSMSEVDPKIESEFEPCKFFKYEQNKDHAWLTRGNLRDLENALKTRFMEWLEQDEAKMLKVLEKMGEKVMEDFERRSKPFNMNRQVLHNIVPLLDNLKEKNMLPAICFNDNRDICELLAIRVFNEMDKRQRAFEATDEYIRNFSFKGEQKLEKLAKKQRDAESKKKKIGNRQKGEDNDDRDQGEPEESADPFAAQKRKLEEALMKYKFVGNVLDDDIYARTMDRLSHRNSNRPMTKMLLKLFERGIGVHHEGMNAVERGSVEILFRTGHLRIVFSTSTLALGMNMPCKTVIFGIDTPKLTPLQFRQMSGRAGRRGFDHSGTVIFMSLPTSKIRRLLTASLSTLRGNVPFTTSYLLRLLDFINGDDTKAAVEISLGMKKAEQSTNLCIPEVRVNTALCLLKNSFCHFTRTDLGEGAMQNELKHLTAFNIQLLRRLQLINEDCKLVGFAFAAAHMHQFEPGNLLFAHILQKGALHVLCKQYEERKPELKHILVNIFAHLFTSKRLPLYLTPENRPQGEQQVKLFLDPMPENVQAIVEDYQKEIDALMMAFMQQSATGKCLESEAFALTGQLKEFETIYDSSVVRPLNESITFDEKFIPVAITPLNDHRGRKLYLNSYAVDFYANGSKQSLVSGNGLLISEIWFLINNFSKMLNSAKEALMAVGRKMDPLVLIVEEIATEYEEKFRRAFGMQMRG</sequence>